<comment type="caution">
    <text evidence="5">The sequence shown here is derived from an EMBL/GenBank/DDBJ whole genome shotgun (WGS) entry which is preliminary data.</text>
</comment>
<dbReference type="InterPro" id="IPR002220">
    <property type="entry name" value="DapA-like"/>
</dbReference>
<evidence type="ECO:0000256" key="4">
    <source>
        <dbReference type="PIRSR" id="PIRSR001365-2"/>
    </source>
</evidence>
<dbReference type="GO" id="GO:0008840">
    <property type="term" value="F:4-hydroxy-tetrahydrodipicolinate synthase activity"/>
    <property type="evidence" value="ECO:0007669"/>
    <property type="project" value="UniProtKB-EC"/>
</dbReference>
<feature type="binding site" evidence="4">
    <location>
        <position position="219"/>
    </location>
    <ligand>
        <name>pyruvate</name>
        <dbReference type="ChEBI" id="CHEBI:15361"/>
    </ligand>
</feature>
<dbReference type="InterPro" id="IPR013785">
    <property type="entry name" value="Aldolase_TIM"/>
</dbReference>
<feature type="active site" description="Schiff-base intermediate with substrate" evidence="3">
    <location>
        <position position="178"/>
    </location>
</feature>
<dbReference type="Proteomes" id="UP000554286">
    <property type="component" value="Unassembled WGS sequence"/>
</dbReference>
<dbReference type="SMART" id="SM01130">
    <property type="entry name" value="DHDPS"/>
    <property type="match status" value="1"/>
</dbReference>
<evidence type="ECO:0000256" key="3">
    <source>
        <dbReference type="PIRSR" id="PIRSR001365-1"/>
    </source>
</evidence>
<feature type="binding site" evidence="4">
    <location>
        <position position="56"/>
    </location>
    <ligand>
        <name>pyruvate</name>
        <dbReference type="ChEBI" id="CHEBI:15361"/>
    </ligand>
</feature>
<organism evidence="5 6">
    <name type="scientific">Roseospira visakhapatnamensis</name>
    <dbReference type="NCBI Taxonomy" id="390880"/>
    <lineage>
        <taxon>Bacteria</taxon>
        <taxon>Pseudomonadati</taxon>
        <taxon>Pseudomonadota</taxon>
        <taxon>Alphaproteobacteria</taxon>
        <taxon>Rhodospirillales</taxon>
        <taxon>Rhodospirillaceae</taxon>
        <taxon>Roseospira</taxon>
    </lineage>
</organism>
<dbReference type="Pfam" id="PF00701">
    <property type="entry name" value="DHDPS"/>
    <property type="match status" value="1"/>
</dbReference>
<evidence type="ECO:0000256" key="1">
    <source>
        <dbReference type="ARBA" id="ARBA00023239"/>
    </source>
</evidence>
<dbReference type="EMBL" id="JACIGK010000014">
    <property type="protein sequence ID" value="MBB4266575.1"/>
    <property type="molecule type" value="Genomic_DNA"/>
</dbReference>
<dbReference type="AlphaFoldDB" id="A0A7W6RDK6"/>
<evidence type="ECO:0000256" key="2">
    <source>
        <dbReference type="PIRNR" id="PIRNR001365"/>
    </source>
</evidence>
<proteinExistence type="inferred from homology"/>
<name>A0A7W6RDK6_9PROT</name>
<evidence type="ECO:0000313" key="5">
    <source>
        <dbReference type="EMBL" id="MBB4266575.1"/>
    </source>
</evidence>
<dbReference type="PANTHER" id="PTHR12128:SF67">
    <property type="entry name" value="BLR3884 PROTEIN"/>
    <property type="match status" value="1"/>
</dbReference>
<dbReference type="CDD" id="cd00408">
    <property type="entry name" value="DHDPS-like"/>
    <property type="match status" value="1"/>
</dbReference>
<dbReference type="PRINTS" id="PR00146">
    <property type="entry name" value="DHPICSNTHASE"/>
</dbReference>
<keyword evidence="1 2" id="KW-0456">Lyase</keyword>
<dbReference type="EC" id="4.3.3.7" evidence="5"/>
<dbReference type="PIRSF" id="PIRSF001365">
    <property type="entry name" value="DHDPS"/>
    <property type="match status" value="1"/>
</dbReference>
<dbReference type="Gene3D" id="3.20.20.70">
    <property type="entry name" value="Aldolase class I"/>
    <property type="match status" value="1"/>
</dbReference>
<dbReference type="PANTHER" id="PTHR12128">
    <property type="entry name" value="DIHYDRODIPICOLINATE SYNTHASE"/>
    <property type="match status" value="1"/>
</dbReference>
<evidence type="ECO:0000313" key="6">
    <source>
        <dbReference type="Proteomes" id="UP000554286"/>
    </source>
</evidence>
<comment type="similarity">
    <text evidence="2">Belongs to the DapA family.</text>
</comment>
<dbReference type="SUPFAM" id="SSF51569">
    <property type="entry name" value="Aldolase"/>
    <property type="match status" value="1"/>
</dbReference>
<keyword evidence="6" id="KW-1185">Reference proteome</keyword>
<accession>A0A7W6RDK6</accession>
<sequence length="312" mass="33267">MSVVESASPPPRARGLYVPVLTPFLPDLSVDESRFLDHCRWLLDHGADGLAVFGTTSEANSLGIEEKLDLLALLIEAGIPPERLMPGTGTCAIPDTVRLTRAAVSDGCAGVLMLPPFYYKGISDDGLFASIDAVIQGVGDSRLRIYLYHFPHLSQVPIPAAVIGRLIEAHPETVVGLKDSSGNWDNTRALLEHFPGFSVFPGSEAHLLDALRLGAPGCITATGNVNPMGIKAVIDGWKSPEAEALQTRAGQVRALFSDRPLIPALKAVMAMARDAPTWRLPRPPLLAMDETDGAVLAATLRELGVDLNDAVT</sequence>
<feature type="active site" description="Proton donor/acceptor" evidence="3">
    <location>
        <position position="148"/>
    </location>
</feature>
<protein>
    <submittedName>
        <fullName evidence="5">4-hydroxy-tetrahydrodipicolinate synthase</fullName>
        <ecNumber evidence="5">4.3.3.7</ecNumber>
    </submittedName>
</protein>
<dbReference type="RefSeq" id="WP_184045128.1">
    <property type="nucleotide sequence ID" value="NZ_JACIGK010000014.1"/>
</dbReference>
<reference evidence="5 6" key="1">
    <citation type="submission" date="2020-08" db="EMBL/GenBank/DDBJ databases">
        <title>Genome sequencing of Purple Non-Sulfur Bacteria from various extreme environments.</title>
        <authorList>
            <person name="Mayer M."/>
        </authorList>
    </citation>
    <scope>NUCLEOTIDE SEQUENCE [LARGE SCALE GENOMIC DNA]</scope>
    <source>
        <strain evidence="5 6">JA131</strain>
    </source>
</reference>
<gene>
    <name evidence="5" type="ORF">GGD89_002207</name>
</gene>